<dbReference type="PANTHER" id="PTHR41791:SF1">
    <property type="entry name" value="SSL7039 PROTEIN"/>
    <property type="match status" value="1"/>
</dbReference>
<reference evidence="1 2" key="1">
    <citation type="submission" date="2022-05" db="EMBL/GenBank/DDBJ databases">
        <authorList>
            <person name="Jo J.-H."/>
            <person name="Im W.-T."/>
        </authorList>
    </citation>
    <scope>NUCLEOTIDE SEQUENCE [LARGE SCALE GENOMIC DNA]</scope>
    <source>
        <strain evidence="1 2">NSE70-1</strain>
    </source>
</reference>
<dbReference type="PANTHER" id="PTHR41791">
    <property type="entry name" value="SSL7039 PROTEIN"/>
    <property type="match status" value="1"/>
</dbReference>
<comment type="caution">
    <text evidence="1">The sequence shown here is derived from an EMBL/GenBank/DDBJ whole genome shotgun (WGS) entry which is preliminary data.</text>
</comment>
<accession>A0ABT0RWA6</accession>
<dbReference type="InterPro" id="IPR009241">
    <property type="entry name" value="HigB-like"/>
</dbReference>
<dbReference type="InterPro" id="IPR014056">
    <property type="entry name" value="TypeIITA-like_toxin_pred"/>
</dbReference>
<sequence length="120" mass="13813">MRRDLESFPSVLYKGQVEILQTEVFRDWINDLRDRKARLRIDDRLRRLASGNAGDTRSVGGAVRELRLHFGPGYRIYYMWRDGVLVILLNGGDKASQDRDIRLAKRLAKEADDGIEALPV</sequence>
<gene>
    <name evidence="1" type="ORF">LZ496_10355</name>
</gene>
<dbReference type="PROSITE" id="PS00019">
    <property type="entry name" value="ACTININ_1"/>
    <property type="match status" value="1"/>
</dbReference>
<dbReference type="Pfam" id="PF05973">
    <property type="entry name" value="Gp49"/>
    <property type="match status" value="1"/>
</dbReference>
<organism evidence="1 2">
    <name type="scientific">Sphingomonas caseinilyticus</name>
    <dbReference type="NCBI Taxonomy" id="2908205"/>
    <lineage>
        <taxon>Bacteria</taxon>
        <taxon>Pseudomonadati</taxon>
        <taxon>Pseudomonadota</taxon>
        <taxon>Alphaproteobacteria</taxon>
        <taxon>Sphingomonadales</taxon>
        <taxon>Sphingomonadaceae</taxon>
        <taxon>Sphingomonas</taxon>
    </lineage>
</organism>
<keyword evidence="2" id="KW-1185">Reference proteome</keyword>
<dbReference type="PIRSF" id="PIRSF028744">
    <property type="entry name" value="Addict_mod_HI1419"/>
    <property type="match status" value="1"/>
</dbReference>
<evidence type="ECO:0000313" key="2">
    <source>
        <dbReference type="Proteomes" id="UP001203410"/>
    </source>
</evidence>
<dbReference type="RefSeq" id="WP_249904590.1">
    <property type="nucleotide sequence ID" value="NZ_JAMGBA010000002.1"/>
</dbReference>
<proteinExistence type="predicted"/>
<dbReference type="Proteomes" id="UP001203410">
    <property type="component" value="Unassembled WGS sequence"/>
</dbReference>
<dbReference type="EMBL" id="JAMGBA010000002">
    <property type="protein sequence ID" value="MCL6699179.1"/>
    <property type="molecule type" value="Genomic_DNA"/>
</dbReference>
<dbReference type="NCBIfam" id="TIGR02683">
    <property type="entry name" value="upstrm_HI1419"/>
    <property type="match status" value="1"/>
</dbReference>
<name>A0ABT0RWA6_9SPHN</name>
<protein>
    <submittedName>
        <fullName evidence="1">Type II toxin-antitoxin system RelE/ParE family toxin</fullName>
    </submittedName>
</protein>
<dbReference type="InterPro" id="IPR001589">
    <property type="entry name" value="Actinin_actin-bd_CS"/>
</dbReference>
<evidence type="ECO:0000313" key="1">
    <source>
        <dbReference type="EMBL" id="MCL6699179.1"/>
    </source>
</evidence>